<keyword evidence="1" id="KW-0732">Signal</keyword>
<evidence type="ECO:0000256" key="1">
    <source>
        <dbReference type="SAM" id="SignalP"/>
    </source>
</evidence>
<protein>
    <submittedName>
        <fullName evidence="2">Uncharacterized protein</fullName>
    </submittedName>
</protein>
<reference evidence="2 3" key="1">
    <citation type="journal article" date="2009" name="Stand. Genomic Sci.">
        <title>Complete genome sequence of Thermanaerovibrio acidaminovorans type strain (Su883).</title>
        <authorList>
            <person name="Chovatia M."/>
            <person name="Sikorski J."/>
            <person name="Schroder M."/>
            <person name="Lapidus A."/>
            <person name="Nolan M."/>
            <person name="Tice H."/>
            <person name="Glavina Del Rio T."/>
            <person name="Copeland A."/>
            <person name="Cheng J.F."/>
            <person name="Lucas S."/>
            <person name="Chen F."/>
            <person name="Bruce D."/>
            <person name="Goodwin L."/>
            <person name="Pitluck S."/>
            <person name="Ivanova N."/>
            <person name="Mavromatis K."/>
            <person name="Ovchinnikova G."/>
            <person name="Pati A."/>
            <person name="Chen A."/>
            <person name="Palaniappan K."/>
            <person name="Land M."/>
            <person name="Hauser L."/>
            <person name="Chang Y.J."/>
            <person name="Jeffries C.D."/>
            <person name="Chain P."/>
            <person name="Saunders E."/>
            <person name="Detter J.C."/>
            <person name="Brettin T."/>
            <person name="Rohde M."/>
            <person name="Goker M."/>
            <person name="Spring S."/>
            <person name="Bristow J."/>
            <person name="Markowitz V."/>
            <person name="Hugenholtz P."/>
            <person name="Kyrpides N.C."/>
            <person name="Klenk H.P."/>
            <person name="Eisen J.A."/>
        </authorList>
    </citation>
    <scope>NUCLEOTIDE SEQUENCE [LARGE SCALE GENOMIC DNA]</scope>
    <source>
        <strain evidence="3">ATCC 49978 / DSM 6589 / Su883</strain>
    </source>
</reference>
<dbReference type="Proteomes" id="UP000002030">
    <property type="component" value="Chromosome"/>
</dbReference>
<dbReference type="KEGG" id="tai:Taci_0373"/>
<dbReference type="EMBL" id="CP001818">
    <property type="protein sequence ID" value="ACZ18610.1"/>
    <property type="molecule type" value="Genomic_DNA"/>
</dbReference>
<feature type="chain" id="PRO_5003020277" evidence="1">
    <location>
        <begin position="22"/>
        <end position="271"/>
    </location>
</feature>
<evidence type="ECO:0000313" key="2">
    <source>
        <dbReference type="EMBL" id="ACZ18610.1"/>
    </source>
</evidence>
<keyword evidence="3" id="KW-1185">Reference proteome</keyword>
<dbReference type="OrthoDB" id="4239at2"/>
<organism evidence="2 3">
    <name type="scientific">Thermanaerovibrio acidaminovorans (strain ATCC 49978 / DSM 6589 / Su883)</name>
    <name type="common">Selenomonas acidaminovorans</name>
    <dbReference type="NCBI Taxonomy" id="525903"/>
    <lineage>
        <taxon>Bacteria</taxon>
        <taxon>Thermotogati</taxon>
        <taxon>Synergistota</taxon>
        <taxon>Synergistia</taxon>
        <taxon>Synergistales</taxon>
        <taxon>Synergistaceae</taxon>
        <taxon>Thermanaerovibrio</taxon>
    </lineage>
</organism>
<proteinExistence type="predicted"/>
<sequence length="271" mass="29177">MRRLLTLALLLGVLIPCSAQGAMLPPHKRIAVMIFESASGLFRDNLAVDTASTVITQALIENGYPVVNDAQVKKIKADKRSELLRSGDAKAIKALGKTYDVRIFLVGKATLAEAVRNDFGTYTATATVTIQGYSTQDGKYLLSQMASSKQLGGTPDEASQKALEAASRELAQRLISGQGQTIHGSYPTSYRYRDVTVTITGAQDFQQVNAILQKVQSHPATRQAMVTSYSSGNATIGASFGGDVKEILSLIRDTVQPRNVRTGPNSIWVDL</sequence>
<gene>
    <name evidence="2" type="ordered locus">Taci_0373</name>
</gene>
<dbReference type="STRING" id="525903.Taci_0373"/>
<dbReference type="EnsemblBacteria" id="ACZ18610">
    <property type="protein sequence ID" value="ACZ18610"/>
    <property type="gene ID" value="Taci_0373"/>
</dbReference>
<dbReference type="Gene3D" id="3.40.50.10610">
    <property type="entry name" value="ABC-type transport auxiliary lipoprotein component"/>
    <property type="match status" value="1"/>
</dbReference>
<dbReference type="HOGENOM" id="CLU_1026483_0_0_0"/>
<dbReference type="eggNOG" id="ENOG5031RTG">
    <property type="taxonomic scope" value="Bacteria"/>
</dbReference>
<dbReference type="AlphaFoldDB" id="D1B8K7"/>
<accession>D1B8K7</accession>
<feature type="signal peptide" evidence="1">
    <location>
        <begin position="1"/>
        <end position="21"/>
    </location>
</feature>
<evidence type="ECO:0000313" key="3">
    <source>
        <dbReference type="Proteomes" id="UP000002030"/>
    </source>
</evidence>
<name>D1B8K7_THEAS</name>